<accession>A0ABR0B048</accession>
<sequence length="100" mass="11215">MKKRASTEISEADHLLNTCLDSLDDLNYFPTIKQILIEFNSALPSYAACERLYSTVGLIGDTGQILNIFSVQNMKVKRKFWSILSSRNDPVQPGKCDCPS</sequence>
<proteinExistence type="predicted"/>
<evidence type="ECO:0008006" key="3">
    <source>
        <dbReference type="Google" id="ProtNLM"/>
    </source>
</evidence>
<evidence type="ECO:0000313" key="1">
    <source>
        <dbReference type="EMBL" id="KAK4030747.1"/>
    </source>
</evidence>
<dbReference type="Proteomes" id="UP001234178">
    <property type="component" value="Unassembled WGS sequence"/>
</dbReference>
<organism evidence="1 2">
    <name type="scientific">Daphnia magna</name>
    <dbReference type="NCBI Taxonomy" id="35525"/>
    <lineage>
        <taxon>Eukaryota</taxon>
        <taxon>Metazoa</taxon>
        <taxon>Ecdysozoa</taxon>
        <taxon>Arthropoda</taxon>
        <taxon>Crustacea</taxon>
        <taxon>Branchiopoda</taxon>
        <taxon>Diplostraca</taxon>
        <taxon>Cladocera</taxon>
        <taxon>Anomopoda</taxon>
        <taxon>Daphniidae</taxon>
        <taxon>Daphnia</taxon>
    </lineage>
</organism>
<name>A0ABR0B048_9CRUS</name>
<evidence type="ECO:0000313" key="2">
    <source>
        <dbReference type="Proteomes" id="UP001234178"/>
    </source>
</evidence>
<keyword evidence="2" id="KW-1185">Reference proteome</keyword>
<reference evidence="1 2" key="1">
    <citation type="journal article" date="2023" name="Nucleic Acids Res.">
        <title>The hologenome of Daphnia magna reveals possible DNA methylation and microbiome-mediated evolution of the host genome.</title>
        <authorList>
            <person name="Chaturvedi A."/>
            <person name="Li X."/>
            <person name="Dhandapani V."/>
            <person name="Marshall H."/>
            <person name="Kissane S."/>
            <person name="Cuenca-Cambronero M."/>
            <person name="Asole G."/>
            <person name="Calvet F."/>
            <person name="Ruiz-Romero M."/>
            <person name="Marangio P."/>
            <person name="Guigo R."/>
            <person name="Rago D."/>
            <person name="Mirbahai L."/>
            <person name="Eastwood N."/>
            <person name="Colbourne J.K."/>
            <person name="Zhou J."/>
            <person name="Mallon E."/>
            <person name="Orsini L."/>
        </authorList>
    </citation>
    <scope>NUCLEOTIDE SEQUENCE [LARGE SCALE GENOMIC DNA]</scope>
    <source>
        <strain evidence="1">LRV0_1</strain>
    </source>
</reference>
<dbReference type="EMBL" id="JAOYFB010000039">
    <property type="protein sequence ID" value="KAK4030747.1"/>
    <property type="molecule type" value="Genomic_DNA"/>
</dbReference>
<protein>
    <recommendedName>
        <fullName evidence="3">HAT C-terminal dimerisation domain-containing protein</fullName>
    </recommendedName>
</protein>
<comment type="caution">
    <text evidence="1">The sequence shown here is derived from an EMBL/GenBank/DDBJ whole genome shotgun (WGS) entry which is preliminary data.</text>
</comment>
<gene>
    <name evidence="1" type="ORF">OUZ56_024086</name>
</gene>